<dbReference type="GO" id="GO:0032865">
    <property type="term" value="C:ERMES complex"/>
    <property type="evidence" value="ECO:0007669"/>
    <property type="project" value="InterPro"/>
</dbReference>
<proteinExistence type="predicted"/>
<comment type="caution">
    <text evidence="10">The sequence shown here is derived from an EMBL/GenBank/DDBJ whole genome shotgun (WGS) entry which is preliminary data.</text>
</comment>
<accession>A0A8J4PLB1</accession>
<organism evidence="10 11">
    <name type="scientific">Polysphondylium violaceum</name>
    <dbReference type="NCBI Taxonomy" id="133409"/>
    <lineage>
        <taxon>Eukaryota</taxon>
        <taxon>Amoebozoa</taxon>
        <taxon>Evosea</taxon>
        <taxon>Eumycetozoa</taxon>
        <taxon>Dictyostelia</taxon>
        <taxon>Dictyosteliales</taxon>
        <taxon>Dictyosteliaceae</taxon>
        <taxon>Polysphondylium</taxon>
    </lineage>
</organism>
<evidence type="ECO:0000313" key="11">
    <source>
        <dbReference type="Proteomes" id="UP000695562"/>
    </source>
</evidence>
<keyword evidence="11" id="KW-1185">Reference proteome</keyword>
<evidence type="ECO:0000256" key="2">
    <source>
        <dbReference type="ARBA" id="ARBA00022448"/>
    </source>
</evidence>
<sequence length="193" mass="21760">MSLKIYWERISEKQAVRAKDHLNNLFANINKPDIIGDIKITNLSFGSKPPQFQIISISDPDPKILGSQSPSGIEARVKFSYDGDAYFMFETELIVNTPTPKFICFPISVKVSSPHFSGIASVIYDTDKVCFCLLSEDGSSPLKDLKLDTQLGDTSQHVLMNLDKLESFIVEQLREQLQKHLVFPNRITLPIEL</sequence>
<evidence type="ECO:0000256" key="6">
    <source>
        <dbReference type="ARBA" id="ARBA00023121"/>
    </source>
</evidence>
<dbReference type="GO" id="GO:1990456">
    <property type="term" value="P:mitochondrion-endoplasmic reticulum membrane tethering"/>
    <property type="evidence" value="ECO:0007669"/>
    <property type="project" value="TreeGrafter"/>
</dbReference>
<evidence type="ECO:0000259" key="9">
    <source>
        <dbReference type="PROSITE" id="PS51847"/>
    </source>
</evidence>
<dbReference type="OrthoDB" id="14198at2759"/>
<dbReference type="PROSITE" id="PS51847">
    <property type="entry name" value="SMP"/>
    <property type="match status" value="1"/>
</dbReference>
<keyword evidence="3" id="KW-1000">Mitochondrion outer membrane</keyword>
<protein>
    <recommendedName>
        <fullName evidence="9">SMP-LTD domain-containing protein</fullName>
    </recommendedName>
</protein>
<dbReference type="AlphaFoldDB" id="A0A8J4PLB1"/>
<dbReference type="Proteomes" id="UP000695562">
    <property type="component" value="Unassembled WGS sequence"/>
</dbReference>
<evidence type="ECO:0000256" key="5">
    <source>
        <dbReference type="ARBA" id="ARBA00023055"/>
    </source>
</evidence>
<feature type="domain" description="SMP-LTD" evidence="9">
    <location>
        <begin position="1"/>
        <end position="192"/>
    </location>
</feature>
<dbReference type="EMBL" id="AJWJ01000787">
    <property type="protein sequence ID" value="KAF2068960.1"/>
    <property type="molecule type" value="Genomic_DNA"/>
</dbReference>
<dbReference type="InterPro" id="IPR031468">
    <property type="entry name" value="SMP_LBD"/>
</dbReference>
<dbReference type="GO" id="GO:0015914">
    <property type="term" value="P:phospholipid transport"/>
    <property type="evidence" value="ECO:0007669"/>
    <property type="project" value="TreeGrafter"/>
</dbReference>
<evidence type="ECO:0000256" key="4">
    <source>
        <dbReference type="ARBA" id="ARBA00022824"/>
    </source>
</evidence>
<dbReference type="InterPro" id="IPR019411">
    <property type="entry name" value="MMM1_dom"/>
</dbReference>
<evidence type="ECO:0000256" key="3">
    <source>
        <dbReference type="ARBA" id="ARBA00022787"/>
    </source>
</evidence>
<evidence type="ECO:0000256" key="8">
    <source>
        <dbReference type="ARBA" id="ARBA00023136"/>
    </source>
</evidence>
<reference evidence="10" key="1">
    <citation type="submission" date="2020-01" db="EMBL/GenBank/DDBJ databases">
        <title>Development of genomics and gene disruption for Polysphondylium violaceum indicates a role for the polyketide synthase stlB in stalk morphogenesis.</title>
        <authorList>
            <person name="Narita B."/>
            <person name="Kawabe Y."/>
            <person name="Kin K."/>
            <person name="Saito T."/>
            <person name="Gibbs R."/>
            <person name="Kuspa A."/>
            <person name="Muzny D."/>
            <person name="Queller D."/>
            <person name="Richards S."/>
            <person name="Strassman J."/>
            <person name="Sucgang R."/>
            <person name="Worley K."/>
            <person name="Schaap P."/>
        </authorList>
    </citation>
    <scope>NUCLEOTIDE SEQUENCE</scope>
    <source>
        <strain evidence="10">QSvi11</strain>
    </source>
</reference>
<keyword evidence="8" id="KW-0472">Membrane</keyword>
<keyword evidence="4" id="KW-0256">Endoplasmic reticulum</keyword>
<dbReference type="Pfam" id="PF10296">
    <property type="entry name" value="MMM1"/>
    <property type="match status" value="1"/>
</dbReference>
<name>A0A8J4PLB1_9MYCE</name>
<evidence type="ECO:0000256" key="1">
    <source>
        <dbReference type="ARBA" id="ARBA00004370"/>
    </source>
</evidence>
<dbReference type="PANTHER" id="PTHR28204">
    <property type="entry name" value="MITOCHONDRIAL DISTRIBUTION AND MORPHOLOGY PROTEIN 12"/>
    <property type="match status" value="1"/>
</dbReference>
<keyword evidence="7" id="KW-0496">Mitochondrion</keyword>
<keyword evidence="6" id="KW-0446">Lipid-binding</keyword>
<dbReference type="InterPro" id="IPR027532">
    <property type="entry name" value="Mdm12"/>
</dbReference>
<keyword evidence="2" id="KW-0813">Transport</keyword>
<keyword evidence="5" id="KW-0445">Lipid transport</keyword>
<dbReference type="CDD" id="cd21672">
    <property type="entry name" value="SMP_Mdm12"/>
    <property type="match status" value="1"/>
</dbReference>
<gene>
    <name evidence="10" type="ORF">CYY_009716</name>
</gene>
<dbReference type="PANTHER" id="PTHR28204:SF1">
    <property type="entry name" value="MITOCHONDRIAL DISTRIBUTION AND MORPHOLOGY PROTEIN 12"/>
    <property type="match status" value="1"/>
</dbReference>
<dbReference type="GO" id="GO:0008289">
    <property type="term" value="F:lipid binding"/>
    <property type="evidence" value="ECO:0007669"/>
    <property type="project" value="UniProtKB-KW"/>
</dbReference>
<evidence type="ECO:0000313" key="10">
    <source>
        <dbReference type="EMBL" id="KAF2068960.1"/>
    </source>
</evidence>
<evidence type="ECO:0000256" key="7">
    <source>
        <dbReference type="ARBA" id="ARBA00023128"/>
    </source>
</evidence>
<dbReference type="GO" id="GO:0007005">
    <property type="term" value="P:mitochondrion organization"/>
    <property type="evidence" value="ECO:0007669"/>
    <property type="project" value="InterPro"/>
</dbReference>
<comment type="subcellular location">
    <subcellularLocation>
        <location evidence="1">Membrane</location>
    </subcellularLocation>
</comment>